<keyword evidence="1" id="KW-1133">Transmembrane helix</keyword>
<evidence type="ECO:0000313" key="3">
    <source>
        <dbReference type="Proteomes" id="UP001445335"/>
    </source>
</evidence>
<evidence type="ECO:0000313" key="2">
    <source>
        <dbReference type="EMBL" id="KAK9842066.1"/>
    </source>
</evidence>
<proteinExistence type="predicted"/>
<gene>
    <name evidence="2" type="ORF">WJX81_006779</name>
</gene>
<keyword evidence="3" id="KW-1185">Reference proteome</keyword>
<accession>A0AAW1S8Y9</accession>
<feature type="transmembrane region" description="Helical" evidence="1">
    <location>
        <begin position="66"/>
        <end position="87"/>
    </location>
</feature>
<organism evidence="2 3">
    <name type="scientific">Elliptochloris bilobata</name>
    <dbReference type="NCBI Taxonomy" id="381761"/>
    <lineage>
        <taxon>Eukaryota</taxon>
        <taxon>Viridiplantae</taxon>
        <taxon>Chlorophyta</taxon>
        <taxon>core chlorophytes</taxon>
        <taxon>Trebouxiophyceae</taxon>
        <taxon>Trebouxiophyceae incertae sedis</taxon>
        <taxon>Elliptochloris clade</taxon>
        <taxon>Elliptochloris</taxon>
    </lineage>
</organism>
<dbReference type="EMBL" id="JALJOU010000009">
    <property type="protein sequence ID" value="KAK9842066.1"/>
    <property type="molecule type" value="Genomic_DNA"/>
</dbReference>
<keyword evidence="1" id="KW-0812">Transmembrane</keyword>
<comment type="caution">
    <text evidence="2">The sequence shown here is derived from an EMBL/GenBank/DDBJ whole genome shotgun (WGS) entry which is preliminary data.</text>
</comment>
<reference evidence="2 3" key="1">
    <citation type="journal article" date="2024" name="Nat. Commun.">
        <title>Phylogenomics reveals the evolutionary origins of lichenization in chlorophyte algae.</title>
        <authorList>
            <person name="Puginier C."/>
            <person name="Libourel C."/>
            <person name="Otte J."/>
            <person name="Skaloud P."/>
            <person name="Haon M."/>
            <person name="Grisel S."/>
            <person name="Petersen M."/>
            <person name="Berrin J.G."/>
            <person name="Delaux P.M."/>
            <person name="Dal Grande F."/>
            <person name="Keller J."/>
        </authorList>
    </citation>
    <scope>NUCLEOTIDE SEQUENCE [LARGE SCALE GENOMIC DNA]</scope>
    <source>
        <strain evidence="2 3">SAG 245.80</strain>
    </source>
</reference>
<sequence length="258" mass="28158">MTYVEQSNAAAAAWREWDDTPGCSLCKCCGDCGCDCERGWGLCCLTFWCSCVTFGFNSRDMFNKSAAVQATIFFVLLILPGIVYGGVNWHTTSQRSHCVTNGIHTLQAQREAHGVTQADDVTYINSVKACQAIPLYTKAAIALLVVHYVLMIAGLAYVALHRAVVRRKLRIKPCCGCAPGSCLSFLGEWCLLFWCLQCALCQERRTLHKLRVRNAVIGADQFQSMQGGNKDAPAFHTMVAASHSAYAQPAAHAGEGHV</sequence>
<keyword evidence="1" id="KW-0472">Membrane</keyword>
<dbReference type="AlphaFoldDB" id="A0AAW1S8Y9"/>
<dbReference type="Proteomes" id="UP001445335">
    <property type="component" value="Unassembled WGS sequence"/>
</dbReference>
<evidence type="ECO:0000256" key="1">
    <source>
        <dbReference type="SAM" id="Phobius"/>
    </source>
</evidence>
<protein>
    <submittedName>
        <fullName evidence="2">Uncharacterized protein</fullName>
    </submittedName>
</protein>
<feature type="transmembrane region" description="Helical" evidence="1">
    <location>
        <begin position="139"/>
        <end position="160"/>
    </location>
</feature>
<name>A0AAW1S8Y9_9CHLO</name>